<keyword evidence="6 13" id="KW-0479">Metal-binding</keyword>
<keyword evidence="11 13" id="KW-0030">Aminoacyl-tRNA synthetase</keyword>
<dbReference type="GO" id="GO:0005524">
    <property type="term" value="F:ATP binding"/>
    <property type="evidence" value="ECO:0007669"/>
    <property type="project" value="UniProtKB-UniRule"/>
</dbReference>
<dbReference type="SUPFAM" id="SSF55681">
    <property type="entry name" value="Class II aaRS and biotin synthetases"/>
    <property type="match status" value="1"/>
</dbReference>
<dbReference type="EMBL" id="BBVC01000020">
    <property type="protein sequence ID" value="GAO97853.1"/>
    <property type="molecule type" value="Genomic_DNA"/>
</dbReference>
<dbReference type="Gene3D" id="3.30.930.10">
    <property type="entry name" value="Bira Bifunctional Protein, Domain 2"/>
    <property type="match status" value="1"/>
</dbReference>
<dbReference type="EC" id="6.1.1.20" evidence="13"/>
<keyword evidence="16" id="KW-1185">Reference proteome</keyword>
<evidence type="ECO:0000256" key="4">
    <source>
        <dbReference type="ARBA" id="ARBA00022490"/>
    </source>
</evidence>
<sequence length="355" mass="40571">MQTLQRMKDHWVREIKASRDLPSLDQVRIAAFGKQGEVTQEMKSLATLSPDEKKERGAALNQLRDYLTTLIEDKRVEMKSQELEQRLALESIDVSLPVRPELKGAFHPLSQALFEIIEIFQTMGFSVAEGPHIEEDYYNFDALNIPPEHPARQEHDTFYMPAGEDGIKKVLRTHTSPVQIRTMLAGSPPIRIIAPGRVFRSDYDQTHTPTFHQVEGLMIGETIHMGHLKHCMTEFFRRMFSISSLPVRFRPSYFPFTEPSAEVDIGCSRKGEKLILGQGDDWLEILGCGMVHPNVLENCNIDPVRFQGFAFGMGIERIAMLKYGIPDLRLFYETDIRWLRRYGFSIAEGLMGAGR</sequence>
<evidence type="ECO:0000256" key="13">
    <source>
        <dbReference type="HAMAP-Rule" id="MF_00281"/>
    </source>
</evidence>
<dbReference type="InterPro" id="IPR002319">
    <property type="entry name" value="Phenylalanyl-tRNA_Synthase"/>
</dbReference>
<keyword evidence="8 13" id="KW-0067">ATP-binding</keyword>
<dbReference type="SUPFAM" id="SSF46589">
    <property type="entry name" value="tRNA-binding arm"/>
    <property type="match status" value="1"/>
</dbReference>
<evidence type="ECO:0000256" key="11">
    <source>
        <dbReference type="ARBA" id="ARBA00023146"/>
    </source>
</evidence>
<dbReference type="CDD" id="cd00496">
    <property type="entry name" value="PheRS_alpha_core"/>
    <property type="match status" value="1"/>
</dbReference>
<keyword evidence="7 13" id="KW-0547">Nucleotide-binding</keyword>
<feature type="domain" description="Aminoacyl-transfer RNA synthetases class-II family profile" evidence="14">
    <location>
        <begin position="118"/>
        <end position="333"/>
    </location>
</feature>
<keyword evidence="9 13" id="KW-0460">Magnesium</keyword>
<dbReference type="Pfam" id="PF01409">
    <property type="entry name" value="tRNA-synt_2d"/>
    <property type="match status" value="1"/>
</dbReference>
<name>A0A0K8MCB5_9PROT</name>
<dbReference type="Proteomes" id="UP000036771">
    <property type="component" value="Unassembled WGS sequence"/>
</dbReference>
<comment type="catalytic activity">
    <reaction evidence="12 13">
        <text>tRNA(Phe) + L-phenylalanine + ATP = L-phenylalanyl-tRNA(Phe) + AMP + diphosphate + H(+)</text>
        <dbReference type="Rhea" id="RHEA:19413"/>
        <dbReference type="Rhea" id="RHEA-COMP:9668"/>
        <dbReference type="Rhea" id="RHEA-COMP:9699"/>
        <dbReference type="ChEBI" id="CHEBI:15378"/>
        <dbReference type="ChEBI" id="CHEBI:30616"/>
        <dbReference type="ChEBI" id="CHEBI:33019"/>
        <dbReference type="ChEBI" id="CHEBI:58095"/>
        <dbReference type="ChEBI" id="CHEBI:78442"/>
        <dbReference type="ChEBI" id="CHEBI:78531"/>
        <dbReference type="ChEBI" id="CHEBI:456215"/>
        <dbReference type="EC" id="6.1.1.20"/>
    </reaction>
</comment>
<gene>
    <name evidence="13 15" type="primary">pheS</name>
    <name evidence="15" type="ORF">Cva_00493</name>
</gene>
<dbReference type="OrthoDB" id="9800719at2"/>
<dbReference type="NCBIfam" id="TIGR00468">
    <property type="entry name" value="pheS"/>
    <property type="match status" value="1"/>
</dbReference>
<evidence type="ECO:0000259" key="14">
    <source>
        <dbReference type="PROSITE" id="PS50862"/>
    </source>
</evidence>
<comment type="subunit">
    <text evidence="3 13">Tetramer of two alpha and two beta subunits.</text>
</comment>
<evidence type="ECO:0000313" key="15">
    <source>
        <dbReference type="EMBL" id="GAO97853.1"/>
    </source>
</evidence>
<reference evidence="15 16" key="1">
    <citation type="submission" date="2015-03" db="EMBL/GenBank/DDBJ databases">
        <title>Caedibacter varicaedens, whole genome shotgun sequence.</title>
        <authorList>
            <person name="Suzuki H."/>
            <person name="Dapper A.L."/>
            <person name="Gibson A.K."/>
            <person name="Jackson C."/>
            <person name="Lee H."/>
            <person name="Pejaver V.R."/>
            <person name="Doak T."/>
            <person name="Lynch M."/>
        </authorList>
    </citation>
    <scope>NUCLEOTIDE SEQUENCE [LARGE SCALE GENOMIC DNA]</scope>
</reference>
<keyword evidence="5 13" id="KW-0436">Ligase</keyword>
<dbReference type="InterPro" id="IPR006195">
    <property type="entry name" value="aa-tRNA-synth_II"/>
</dbReference>
<dbReference type="PANTHER" id="PTHR11538:SF41">
    <property type="entry name" value="PHENYLALANINE--TRNA LIGASE, MITOCHONDRIAL"/>
    <property type="match status" value="1"/>
</dbReference>
<dbReference type="InterPro" id="IPR004188">
    <property type="entry name" value="Phe-tRNA_ligase_II_N"/>
</dbReference>
<organism evidence="15 16">
    <name type="scientific">Caedimonas varicaedens</name>
    <dbReference type="NCBI Taxonomy" id="1629334"/>
    <lineage>
        <taxon>Bacteria</taxon>
        <taxon>Pseudomonadati</taxon>
        <taxon>Pseudomonadota</taxon>
        <taxon>Alphaproteobacteria</taxon>
        <taxon>Holosporales</taxon>
        <taxon>Caedimonadaceae</taxon>
        <taxon>Caedimonas</taxon>
    </lineage>
</organism>
<evidence type="ECO:0000256" key="3">
    <source>
        <dbReference type="ARBA" id="ARBA00011209"/>
    </source>
</evidence>
<evidence type="ECO:0000256" key="6">
    <source>
        <dbReference type="ARBA" id="ARBA00022723"/>
    </source>
</evidence>
<dbReference type="FunFam" id="3.30.930.10:FF:000003">
    <property type="entry name" value="Phenylalanine--tRNA ligase alpha subunit"/>
    <property type="match status" value="1"/>
</dbReference>
<dbReference type="InterPro" id="IPR004529">
    <property type="entry name" value="Phe-tRNA-synth_IIc_asu"/>
</dbReference>
<comment type="caution">
    <text evidence="15">The sequence shown here is derived from an EMBL/GenBank/DDBJ whole genome shotgun (WGS) entry which is preliminary data.</text>
</comment>
<feature type="binding site" evidence="13">
    <location>
        <position position="258"/>
    </location>
    <ligand>
        <name>Mg(2+)</name>
        <dbReference type="ChEBI" id="CHEBI:18420"/>
        <note>shared with beta subunit</note>
    </ligand>
</feature>
<dbReference type="GO" id="GO:0006432">
    <property type="term" value="P:phenylalanyl-tRNA aminoacylation"/>
    <property type="evidence" value="ECO:0007669"/>
    <property type="project" value="UniProtKB-UniRule"/>
</dbReference>
<dbReference type="GO" id="GO:0000287">
    <property type="term" value="F:magnesium ion binding"/>
    <property type="evidence" value="ECO:0007669"/>
    <property type="project" value="UniProtKB-UniRule"/>
</dbReference>
<dbReference type="InterPro" id="IPR010978">
    <property type="entry name" value="tRNA-bd_arm"/>
</dbReference>
<dbReference type="InterPro" id="IPR022911">
    <property type="entry name" value="Phe_tRNA_ligase_alpha1_bac"/>
</dbReference>
<dbReference type="GO" id="GO:0005737">
    <property type="term" value="C:cytoplasm"/>
    <property type="evidence" value="ECO:0007669"/>
    <property type="project" value="UniProtKB-SubCell"/>
</dbReference>
<dbReference type="AlphaFoldDB" id="A0A0K8MCB5"/>
<evidence type="ECO:0000256" key="9">
    <source>
        <dbReference type="ARBA" id="ARBA00022842"/>
    </source>
</evidence>
<evidence type="ECO:0000256" key="7">
    <source>
        <dbReference type="ARBA" id="ARBA00022741"/>
    </source>
</evidence>
<evidence type="ECO:0000256" key="2">
    <source>
        <dbReference type="ARBA" id="ARBA00010207"/>
    </source>
</evidence>
<evidence type="ECO:0000256" key="10">
    <source>
        <dbReference type="ARBA" id="ARBA00022917"/>
    </source>
</evidence>
<dbReference type="PANTHER" id="PTHR11538">
    <property type="entry name" value="PHENYLALANYL-TRNA SYNTHETASE"/>
    <property type="match status" value="1"/>
</dbReference>
<keyword evidence="10 13" id="KW-0648">Protein biosynthesis</keyword>
<dbReference type="PROSITE" id="PS50862">
    <property type="entry name" value="AA_TRNA_LIGASE_II"/>
    <property type="match status" value="1"/>
</dbReference>
<evidence type="ECO:0000256" key="8">
    <source>
        <dbReference type="ARBA" id="ARBA00022840"/>
    </source>
</evidence>
<evidence type="ECO:0000313" key="16">
    <source>
        <dbReference type="Proteomes" id="UP000036771"/>
    </source>
</evidence>
<dbReference type="STRING" id="1629334.Cva_00493"/>
<evidence type="ECO:0000256" key="1">
    <source>
        <dbReference type="ARBA" id="ARBA00004496"/>
    </source>
</evidence>
<protein>
    <recommendedName>
        <fullName evidence="13">Phenylalanine--tRNA ligase alpha subunit</fullName>
        <ecNumber evidence="13">6.1.1.20</ecNumber>
    </recommendedName>
    <alternativeName>
        <fullName evidence="13">Phenylalanyl-tRNA synthetase alpha subunit</fullName>
        <shortName evidence="13">PheRS</shortName>
    </alternativeName>
</protein>
<dbReference type="InterPro" id="IPR045864">
    <property type="entry name" value="aa-tRNA-synth_II/BPL/LPL"/>
</dbReference>
<dbReference type="GO" id="GO:0000049">
    <property type="term" value="F:tRNA binding"/>
    <property type="evidence" value="ECO:0007669"/>
    <property type="project" value="InterPro"/>
</dbReference>
<dbReference type="Pfam" id="PF02912">
    <property type="entry name" value="Phe_tRNA-synt_N"/>
    <property type="match status" value="1"/>
</dbReference>
<keyword evidence="4 13" id="KW-0963">Cytoplasm</keyword>
<proteinExistence type="inferred from homology"/>
<comment type="subcellular location">
    <subcellularLocation>
        <location evidence="1 13">Cytoplasm</location>
    </subcellularLocation>
</comment>
<evidence type="ECO:0000256" key="12">
    <source>
        <dbReference type="ARBA" id="ARBA00049255"/>
    </source>
</evidence>
<dbReference type="GO" id="GO:0004826">
    <property type="term" value="F:phenylalanine-tRNA ligase activity"/>
    <property type="evidence" value="ECO:0007669"/>
    <property type="project" value="UniProtKB-UniRule"/>
</dbReference>
<comment type="similarity">
    <text evidence="2 13">Belongs to the class-II aminoacyl-tRNA synthetase family. Phe-tRNA synthetase alpha subunit type 1 subfamily.</text>
</comment>
<accession>A0A0K8MCB5</accession>
<comment type="cofactor">
    <cofactor evidence="13">
        <name>Mg(2+)</name>
        <dbReference type="ChEBI" id="CHEBI:18420"/>
    </cofactor>
    <text evidence="13">Binds 2 magnesium ions per tetramer.</text>
</comment>
<evidence type="ECO:0000256" key="5">
    <source>
        <dbReference type="ARBA" id="ARBA00022598"/>
    </source>
</evidence>
<dbReference type="HAMAP" id="MF_00281">
    <property type="entry name" value="Phe_tRNA_synth_alpha1"/>
    <property type="match status" value="1"/>
</dbReference>